<evidence type="ECO:0000313" key="3">
    <source>
        <dbReference type="Proteomes" id="UP000290288"/>
    </source>
</evidence>
<evidence type="ECO:0000313" key="2">
    <source>
        <dbReference type="EMBL" id="RXW22839.1"/>
    </source>
</evidence>
<organism evidence="2 3">
    <name type="scientific">Candolleomyces aberdarensis</name>
    <dbReference type="NCBI Taxonomy" id="2316362"/>
    <lineage>
        <taxon>Eukaryota</taxon>
        <taxon>Fungi</taxon>
        <taxon>Dikarya</taxon>
        <taxon>Basidiomycota</taxon>
        <taxon>Agaricomycotina</taxon>
        <taxon>Agaricomycetes</taxon>
        <taxon>Agaricomycetidae</taxon>
        <taxon>Agaricales</taxon>
        <taxon>Agaricineae</taxon>
        <taxon>Psathyrellaceae</taxon>
        <taxon>Candolleomyces</taxon>
    </lineage>
</organism>
<proteinExistence type="predicted"/>
<protein>
    <submittedName>
        <fullName evidence="2">Uncharacterized protein</fullName>
    </submittedName>
</protein>
<dbReference type="Proteomes" id="UP000290288">
    <property type="component" value="Unassembled WGS sequence"/>
</dbReference>
<sequence>MAEHLGVLLQYGFEEKFIRRELAFLGLADVFAESVLHVGKDDSVLEGAVSAKLSEHPEVLSTRPPERAPETFDLLKKAELELGDKAKREELNAVTNQAQKVILKSLDSPIATPPSDSKLQGLSPSFKVRAVKLNSANEGSEVASKKRKAAEEQACETNRDQE</sequence>
<comment type="caution">
    <text evidence="2">The sequence shown here is derived from an EMBL/GenBank/DDBJ whole genome shotgun (WGS) entry which is preliminary data.</text>
</comment>
<evidence type="ECO:0000256" key="1">
    <source>
        <dbReference type="SAM" id="MobiDB-lite"/>
    </source>
</evidence>
<keyword evidence="3" id="KW-1185">Reference proteome</keyword>
<dbReference type="EMBL" id="SDEE01000059">
    <property type="protein sequence ID" value="RXW22839.1"/>
    <property type="molecule type" value="Genomic_DNA"/>
</dbReference>
<reference evidence="2 3" key="1">
    <citation type="submission" date="2019-01" db="EMBL/GenBank/DDBJ databases">
        <title>Draft genome sequence of Psathyrella aberdarensis IHI B618.</title>
        <authorList>
            <person name="Buettner E."/>
            <person name="Kellner H."/>
        </authorList>
    </citation>
    <scope>NUCLEOTIDE SEQUENCE [LARGE SCALE GENOMIC DNA]</scope>
    <source>
        <strain evidence="2 3">IHI B618</strain>
    </source>
</reference>
<dbReference type="OrthoDB" id="342454at2759"/>
<name>A0A4Q2DRK9_9AGAR</name>
<accession>A0A4Q2DRK9</accession>
<dbReference type="STRING" id="2316362.A0A4Q2DRK9"/>
<dbReference type="AlphaFoldDB" id="A0A4Q2DRK9"/>
<feature type="region of interest" description="Disordered" evidence="1">
    <location>
        <begin position="134"/>
        <end position="162"/>
    </location>
</feature>
<gene>
    <name evidence="2" type="ORF">EST38_g3033</name>
</gene>